<name>A0A062TYV9_9PROT</name>
<reference evidence="2 3" key="1">
    <citation type="submission" date="2013-04" db="EMBL/GenBank/DDBJ databases">
        <title>Hyphomonas sp. T24B3 Genome Sequencing.</title>
        <authorList>
            <person name="Lai Q."/>
            <person name="Shao Z."/>
        </authorList>
    </citation>
    <scope>NUCLEOTIDE SEQUENCE [LARGE SCALE GENOMIC DNA]</scope>
    <source>
        <strain evidence="2 3">T24B3</strain>
    </source>
</reference>
<dbReference type="RefSeq" id="WP_034826143.1">
    <property type="nucleotide sequence ID" value="NZ_AWFA01000017.1"/>
</dbReference>
<dbReference type="SUPFAM" id="SSF55166">
    <property type="entry name" value="Hedgehog/DD-peptidase"/>
    <property type="match status" value="1"/>
</dbReference>
<evidence type="ECO:0000259" key="1">
    <source>
        <dbReference type="Pfam" id="PF08291"/>
    </source>
</evidence>
<sequence length="139" mass="15682">MLIRSFTLFDTSGWRWPHFSPQELSCKCGGRLCGGEYWHDPEFLDVLEALRAAVGQPLVINSGHRCALWNTHVGGAAHSMHRQIAVDIALAWHDRFALLAAAQQGGFTGIGLGRHFLHLDRRSKPARWYYSGSKALWER</sequence>
<dbReference type="eggNOG" id="COG3108">
    <property type="taxonomic scope" value="Bacteria"/>
</dbReference>
<dbReference type="Proteomes" id="UP000249123">
    <property type="component" value="Unassembled WGS sequence"/>
</dbReference>
<dbReference type="Pfam" id="PF08291">
    <property type="entry name" value="Peptidase_M15_3"/>
    <property type="match status" value="1"/>
</dbReference>
<protein>
    <recommendedName>
        <fullName evidence="1">Peptidase M15A C-terminal domain-containing protein</fullName>
    </recommendedName>
</protein>
<comment type="caution">
    <text evidence="2">The sequence shown here is derived from an EMBL/GenBank/DDBJ whole genome shotgun (WGS) entry which is preliminary data.</text>
</comment>
<proteinExistence type="predicted"/>
<gene>
    <name evidence="2" type="ORF">HY3_12340</name>
</gene>
<dbReference type="InterPro" id="IPR009045">
    <property type="entry name" value="Zn_M74/Hedgehog-like"/>
</dbReference>
<dbReference type="InterPro" id="IPR013230">
    <property type="entry name" value="Peptidase_M15A_C"/>
</dbReference>
<organism evidence="2 3">
    <name type="scientific">Hyphomonas pacifica</name>
    <dbReference type="NCBI Taxonomy" id="1280941"/>
    <lineage>
        <taxon>Bacteria</taxon>
        <taxon>Pseudomonadati</taxon>
        <taxon>Pseudomonadota</taxon>
        <taxon>Alphaproteobacteria</taxon>
        <taxon>Hyphomonadales</taxon>
        <taxon>Hyphomonadaceae</taxon>
        <taxon>Hyphomonas</taxon>
    </lineage>
</organism>
<evidence type="ECO:0000313" key="3">
    <source>
        <dbReference type="Proteomes" id="UP000249123"/>
    </source>
</evidence>
<dbReference type="STRING" id="1280941.HY2_12240"/>
<evidence type="ECO:0000313" key="2">
    <source>
        <dbReference type="EMBL" id="RAN33686.1"/>
    </source>
</evidence>
<dbReference type="OrthoDB" id="7618790at2"/>
<accession>A0A062TYV9</accession>
<dbReference type="AlphaFoldDB" id="A0A062TYV9"/>
<keyword evidence="3" id="KW-1185">Reference proteome</keyword>
<feature type="domain" description="Peptidase M15A C-terminal" evidence="1">
    <location>
        <begin position="17"/>
        <end position="120"/>
    </location>
</feature>
<dbReference type="EMBL" id="AWFB01000017">
    <property type="protein sequence ID" value="RAN33686.1"/>
    <property type="molecule type" value="Genomic_DNA"/>
</dbReference>
<dbReference type="Gene3D" id="3.30.1380.10">
    <property type="match status" value="1"/>
</dbReference>